<dbReference type="InterPro" id="IPR027455">
    <property type="entry name" value="Sper_AcTfrase_N"/>
</dbReference>
<dbReference type="Gene3D" id="1.10.287.900">
    <property type="entry name" value="The crystal structure of the spermine/spermidine acetyltransferase from enterococcus faecali"/>
    <property type="match status" value="1"/>
</dbReference>
<dbReference type="CDD" id="cd04301">
    <property type="entry name" value="NAT_SF"/>
    <property type="match status" value="1"/>
</dbReference>
<dbReference type="EMBL" id="CP033578">
    <property type="protein sequence ID" value="AYV24492.1"/>
    <property type="molecule type" value="Genomic_DNA"/>
</dbReference>
<dbReference type="InterPro" id="IPR016181">
    <property type="entry name" value="Acyl_CoA_acyltransferase"/>
</dbReference>
<protein>
    <submittedName>
        <fullName evidence="2">GNAT family N-acetyltransferase</fullName>
    </submittedName>
</protein>
<dbReference type="PROSITE" id="PS51186">
    <property type="entry name" value="GNAT"/>
    <property type="match status" value="1"/>
</dbReference>
<dbReference type="Gene3D" id="3.40.630.30">
    <property type="match status" value="1"/>
</dbReference>
<dbReference type="Pfam" id="PF00583">
    <property type="entry name" value="Acetyltransf_1"/>
    <property type="match status" value="1"/>
</dbReference>
<proteinExistence type="predicted"/>
<dbReference type="RefSeq" id="WP_124942013.1">
    <property type="nucleotide sequence ID" value="NZ_CP033578.1"/>
</dbReference>
<dbReference type="AlphaFoldDB" id="A0A3G4VLJ5"/>
<keyword evidence="2" id="KW-0808">Transferase</keyword>
<dbReference type="Proteomes" id="UP000279760">
    <property type="component" value="Chromosome 2"/>
</dbReference>
<dbReference type="GO" id="GO:0016747">
    <property type="term" value="F:acyltransferase activity, transferring groups other than amino-acyl groups"/>
    <property type="evidence" value="ECO:0007669"/>
    <property type="project" value="InterPro"/>
</dbReference>
<sequence>MNIALRTITGDNFYAICQLEVAPHQTSHIDSNAISLAEANFMASPWYRAIYVKEQPIGFILVNVDSQSNRLSLWRFMLDKNYQKQGFGRQAITLLYQELRQEFGTIDLFTSVVRDEKGPKRFYLSCGFVETGTLVEGREIELVFSLDSNFTNAD</sequence>
<organism evidence="2 3">
    <name type="scientific">Vibrio mediterranei</name>
    <dbReference type="NCBI Taxonomy" id="689"/>
    <lineage>
        <taxon>Bacteria</taxon>
        <taxon>Pseudomonadati</taxon>
        <taxon>Pseudomonadota</taxon>
        <taxon>Gammaproteobacteria</taxon>
        <taxon>Vibrionales</taxon>
        <taxon>Vibrionaceae</taxon>
        <taxon>Vibrio</taxon>
    </lineage>
</organism>
<reference evidence="2 3" key="1">
    <citation type="submission" date="2018-11" db="EMBL/GenBank/DDBJ databases">
        <title>Complete Genome Sequence of Vbrio mediterranei 117-T6: a Potential Pathogen Bacteria Isolated from the Conchocelis of Pyropia.</title>
        <authorList>
            <person name="Liu Q."/>
        </authorList>
    </citation>
    <scope>NUCLEOTIDE SEQUENCE [LARGE SCALE GENOMIC DNA]</scope>
    <source>
        <strain evidence="2 3">117-T6</strain>
    </source>
</reference>
<evidence type="ECO:0000313" key="3">
    <source>
        <dbReference type="Proteomes" id="UP000279760"/>
    </source>
</evidence>
<evidence type="ECO:0000259" key="1">
    <source>
        <dbReference type="PROSITE" id="PS51186"/>
    </source>
</evidence>
<dbReference type="SUPFAM" id="SSF55729">
    <property type="entry name" value="Acyl-CoA N-acyltransferases (Nat)"/>
    <property type="match status" value="1"/>
</dbReference>
<dbReference type="InterPro" id="IPR000182">
    <property type="entry name" value="GNAT_dom"/>
</dbReference>
<name>A0A3G4VLJ5_9VIBR</name>
<evidence type="ECO:0000313" key="2">
    <source>
        <dbReference type="EMBL" id="AYV24492.1"/>
    </source>
</evidence>
<feature type="domain" description="N-acetyltransferase" evidence="1">
    <location>
        <begin position="3"/>
        <end position="147"/>
    </location>
</feature>
<gene>
    <name evidence="2" type="ORF">ECB94_24890</name>
</gene>
<accession>A0A3G4VLJ5</accession>